<dbReference type="PANTHER" id="PTHR20883">
    <property type="entry name" value="PHYTANOYL-COA DIOXYGENASE DOMAIN CONTAINING 1"/>
    <property type="match status" value="1"/>
</dbReference>
<sequence>MSSGTLQPVLTDEQVARFHRDGYLLVENVLTPEETDRYRRAVLGLLPGDLTLPAHWSVHNGRIKPLHPDGNDRFDIPELIPLMGNETLYRVMAQLFGTPRLRVFDGSVGITVRNDGLADQVLSQHLHLDASVPADTDFLFTPQEVQLGGCFYLTDVEPRGGGIHVVPRGHTIVREEVEAARAAGGDGRALHDGWRRITHLDSVEVTGPAGSFALLHHLMPHGASHNRRPTSRVAQFTRYVQIPHPHGADAPPPPGHWDAAGLAAMTPLTRRLFGLDPWPAPAP</sequence>
<accession>A0ABU2RZZ8</accession>
<name>A0ABU2RZZ8_9ACTN</name>
<keyword evidence="1" id="KW-0223">Dioxygenase</keyword>
<evidence type="ECO:0000313" key="2">
    <source>
        <dbReference type="Proteomes" id="UP001183615"/>
    </source>
</evidence>
<dbReference type="SUPFAM" id="SSF51197">
    <property type="entry name" value="Clavaminate synthase-like"/>
    <property type="match status" value="1"/>
</dbReference>
<gene>
    <name evidence="1" type="ORF">RM779_06360</name>
</gene>
<organism evidence="1 2">
    <name type="scientific">Streptomyces johnsoniae</name>
    <dbReference type="NCBI Taxonomy" id="3075532"/>
    <lineage>
        <taxon>Bacteria</taxon>
        <taxon>Bacillati</taxon>
        <taxon>Actinomycetota</taxon>
        <taxon>Actinomycetes</taxon>
        <taxon>Kitasatosporales</taxon>
        <taxon>Streptomycetaceae</taxon>
        <taxon>Streptomyces</taxon>
    </lineage>
</organism>
<dbReference type="Pfam" id="PF05721">
    <property type="entry name" value="PhyH"/>
    <property type="match status" value="1"/>
</dbReference>
<reference evidence="2" key="1">
    <citation type="submission" date="2023-07" db="EMBL/GenBank/DDBJ databases">
        <title>30 novel species of actinomycetes from the DSMZ collection.</title>
        <authorList>
            <person name="Nouioui I."/>
        </authorList>
    </citation>
    <scope>NUCLEOTIDE SEQUENCE [LARGE SCALE GENOMIC DNA]</scope>
    <source>
        <strain evidence="2">DSM 41886</strain>
    </source>
</reference>
<dbReference type="PANTHER" id="PTHR20883:SF48">
    <property type="entry name" value="ECTOINE DIOXYGENASE"/>
    <property type="match status" value="1"/>
</dbReference>
<dbReference type="Proteomes" id="UP001183615">
    <property type="component" value="Unassembled WGS sequence"/>
</dbReference>
<dbReference type="EMBL" id="JAVREV010000003">
    <property type="protein sequence ID" value="MDT0442222.1"/>
    <property type="molecule type" value="Genomic_DNA"/>
</dbReference>
<keyword evidence="2" id="KW-1185">Reference proteome</keyword>
<dbReference type="RefSeq" id="WP_311616661.1">
    <property type="nucleotide sequence ID" value="NZ_JAVREV010000003.1"/>
</dbReference>
<dbReference type="GO" id="GO:0051213">
    <property type="term" value="F:dioxygenase activity"/>
    <property type="evidence" value="ECO:0007669"/>
    <property type="project" value="UniProtKB-KW"/>
</dbReference>
<evidence type="ECO:0000313" key="1">
    <source>
        <dbReference type="EMBL" id="MDT0442222.1"/>
    </source>
</evidence>
<protein>
    <submittedName>
        <fullName evidence="1">Phytanoyl-CoA dioxygenase family protein</fullName>
    </submittedName>
</protein>
<dbReference type="Gene3D" id="2.60.120.620">
    <property type="entry name" value="q2cbj1_9rhob like domain"/>
    <property type="match status" value="1"/>
</dbReference>
<dbReference type="InterPro" id="IPR008775">
    <property type="entry name" value="Phytyl_CoA_dOase-like"/>
</dbReference>
<keyword evidence="1" id="KW-0560">Oxidoreductase</keyword>
<comment type="caution">
    <text evidence="1">The sequence shown here is derived from an EMBL/GenBank/DDBJ whole genome shotgun (WGS) entry which is preliminary data.</text>
</comment>
<proteinExistence type="predicted"/>